<dbReference type="PANTHER" id="PTHR46696">
    <property type="entry name" value="P450, PUTATIVE (EUROFUNG)-RELATED"/>
    <property type="match status" value="1"/>
</dbReference>
<proteinExistence type="inferred from homology"/>
<dbReference type="AlphaFoldDB" id="A0A9X9WWR6"/>
<accession>A0A9X9WWR6</accession>
<reference evidence="3" key="1">
    <citation type="submission" date="2020-01" db="EMBL/GenBank/DDBJ databases">
        <authorList>
            <person name="Rat A."/>
        </authorList>
    </citation>
    <scope>NUCLEOTIDE SEQUENCE</scope>
    <source>
        <strain evidence="3">LMG 31231</strain>
    </source>
</reference>
<comment type="similarity">
    <text evidence="1">Belongs to the cytochrome P450 family.</text>
</comment>
<evidence type="ECO:0000313" key="3">
    <source>
        <dbReference type="EMBL" id="MBR0671595.1"/>
    </source>
</evidence>
<dbReference type="CDD" id="cd11079">
    <property type="entry name" value="Cyp_unk"/>
    <property type="match status" value="1"/>
</dbReference>
<evidence type="ECO:0000256" key="2">
    <source>
        <dbReference type="SAM" id="MobiDB-lite"/>
    </source>
</evidence>
<protein>
    <submittedName>
        <fullName evidence="3">Cytochrome P450</fullName>
    </submittedName>
</protein>
<sequence length="398" mass="44086">MGSSTDNEAAHPDRPDWDPRSRETLDDQIAAYDALRRRCPVARSDYLNWSFLTHADVMRALRDHDTYSNAASTHLSVPNGMDPPEHTLFRRIIEPYFAQDAMAVFEPACRGIADAVAASLPSRGEIDLVPAVAEDFALKVQCAFMGWPAELHEPLRAWARRNAEATLARDRTEMANVALEFDAHIRGLLKIRRDAGEQAQNDVTTRLMRDSVDGRPLTEAEIVSIVRNWTVGEVGTITASIGIIIHYLAERPALQDQLRRMPAALPAAIDEILRIHAPLIANRRVTTRPVVVGGRSIPAGQRVTLIWASANRDEAVFGDPDVFDPDRNGPQNLLYGAGIHVCPGAPLARLELRLIIEALLRRTRRIAAMPDRLPVRAVYPGSGFTSLPLWIDCVEDAC</sequence>
<dbReference type="Proteomes" id="UP001138751">
    <property type="component" value="Unassembled WGS sequence"/>
</dbReference>
<dbReference type="PRINTS" id="PR00359">
    <property type="entry name" value="BP450"/>
</dbReference>
<dbReference type="Pfam" id="PF00067">
    <property type="entry name" value="p450"/>
    <property type="match status" value="1"/>
</dbReference>
<organism evidence="3 4">
    <name type="scientific">Neoroseomonas soli</name>
    <dbReference type="NCBI Taxonomy" id="1081025"/>
    <lineage>
        <taxon>Bacteria</taxon>
        <taxon>Pseudomonadati</taxon>
        <taxon>Pseudomonadota</taxon>
        <taxon>Alphaproteobacteria</taxon>
        <taxon>Acetobacterales</taxon>
        <taxon>Acetobacteraceae</taxon>
        <taxon>Neoroseomonas</taxon>
    </lineage>
</organism>
<evidence type="ECO:0000256" key="1">
    <source>
        <dbReference type="ARBA" id="ARBA00010617"/>
    </source>
</evidence>
<dbReference type="GO" id="GO:0020037">
    <property type="term" value="F:heme binding"/>
    <property type="evidence" value="ECO:0007669"/>
    <property type="project" value="InterPro"/>
</dbReference>
<dbReference type="GO" id="GO:0016705">
    <property type="term" value="F:oxidoreductase activity, acting on paired donors, with incorporation or reduction of molecular oxygen"/>
    <property type="evidence" value="ECO:0007669"/>
    <property type="project" value="InterPro"/>
</dbReference>
<dbReference type="InterPro" id="IPR036396">
    <property type="entry name" value="Cyt_P450_sf"/>
</dbReference>
<comment type="caution">
    <text evidence="3">The sequence shown here is derived from an EMBL/GenBank/DDBJ whole genome shotgun (WGS) entry which is preliminary data.</text>
</comment>
<dbReference type="PANTHER" id="PTHR46696:SF6">
    <property type="entry name" value="P450, PUTATIVE (EUROFUNG)-RELATED"/>
    <property type="match status" value="1"/>
</dbReference>
<evidence type="ECO:0000313" key="4">
    <source>
        <dbReference type="Proteomes" id="UP001138751"/>
    </source>
</evidence>
<reference evidence="3" key="2">
    <citation type="journal article" date="2021" name="Syst. Appl. Microbiol.">
        <title>Roseomonas hellenica sp. nov., isolated from roots of wild-growing Alkanna tinctoria.</title>
        <authorList>
            <person name="Rat A."/>
            <person name="Naranjo H.D."/>
            <person name="Lebbe L."/>
            <person name="Cnockaert M."/>
            <person name="Krigas N."/>
            <person name="Grigoriadou K."/>
            <person name="Maloupa E."/>
            <person name="Willems A."/>
        </authorList>
    </citation>
    <scope>NUCLEOTIDE SEQUENCE</scope>
    <source>
        <strain evidence="3">LMG 31231</strain>
    </source>
</reference>
<dbReference type="SUPFAM" id="SSF48264">
    <property type="entry name" value="Cytochrome P450"/>
    <property type="match status" value="1"/>
</dbReference>
<dbReference type="GO" id="GO:0004497">
    <property type="term" value="F:monooxygenase activity"/>
    <property type="evidence" value="ECO:0007669"/>
    <property type="project" value="InterPro"/>
</dbReference>
<gene>
    <name evidence="3" type="ORF">GXW76_10465</name>
</gene>
<dbReference type="InterPro" id="IPR002397">
    <property type="entry name" value="Cyt_P450_B"/>
</dbReference>
<feature type="compositionally biased region" description="Basic and acidic residues" evidence="2">
    <location>
        <begin position="8"/>
        <end position="23"/>
    </location>
</feature>
<feature type="region of interest" description="Disordered" evidence="2">
    <location>
        <begin position="1"/>
        <end position="23"/>
    </location>
</feature>
<dbReference type="Gene3D" id="1.10.630.10">
    <property type="entry name" value="Cytochrome P450"/>
    <property type="match status" value="1"/>
</dbReference>
<dbReference type="EMBL" id="JAAEDM010000022">
    <property type="protein sequence ID" value="MBR0671595.1"/>
    <property type="molecule type" value="Genomic_DNA"/>
</dbReference>
<keyword evidence="4" id="KW-1185">Reference proteome</keyword>
<name>A0A9X9WWR6_9PROT</name>
<dbReference type="GO" id="GO:0005506">
    <property type="term" value="F:iron ion binding"/>
    <property type="evidence" value="ECO:0007669"/>
    <property type="project" value="InterPro"/>
</dbReference>
<dbReference type="RefSeq" id="WP_211861970.1">
    <property type="nucleotide sequence ID" value="NZ_JAAEDM010000022.1"/>
</dbReference>
<dbReference type="InterPro" id="IPR001128">
    <property type="entry name" value="Cyt_P450"/>
</dbReference>